<proteinExistence type="predicted"/>
<dbReference type="EMBL" id="LJHD01000242">
    <property type="protein sequence ID" value="ONI40280.1"/>
    <property type="molecule type" value="Genomic_DNA"/>
</dbReference>
<evidence type="ECO:0000313" key="2">
    <source>
        <dbReference type="Proteomes" id="UP000188637"/>
    </source>
</evidence>
<accession>A0ACC8XCA2</accession>
<gene>
    <name evidence="1" type="ORF">AN640_08835</name>
</gene>
<dbReference type="Proteomes" id="UP000188637">
    <property type="component" value="Unassembled WGS sequence"/>
</dbReference>
<organism evidence="1 2">
    <name type="scientific">Candidatus Epulonipiscium fishelsonii</name>
    <dbReference type="NCBI Taxonomy" id="77094"/>
    <lineage>
        <taxon>Bacteria</taxon>
        <taxon>Bacillati</taxon>
        <taxon>Bacillota</taxon>
        <taxon>Clostridia</taxon>
        <taxon>Lachnospirales</taxon>
        <taxon>Lachnospiraceae</taxon>
        <taxon>Candidatus Epulonipiscium</taxon>
    </lineage>
</organism>
<evidence type="ECO:0000313" key="1">
    <source>
        <dbReference type="EMBL" id="ONI40280.1"/>
    </source>
</evidence>
<name>A0ACC8XCA2_9FIRM</name>
<sequence>MTDKIKDLLTTKVISRRSFLKSSVVSGIALLGLTGCVNEEEEISVEVITEEPSITKEETHTKTIVPREKGTISHQVCPRNCGDTCSILSEVKDGIITHISGEPTNPITAGSLCAKMNHYLSWVYHADRILYPMKRVGTKGKGNFEQITWDEALDIIVAKTKQSIDKYGPETVWKYYFSGTLGFVHNKGLPHAFFNKLGASDFDATVCSATGVAAIPYTFGKDRGVEPEEFANTKLYVSWGANEAATCVHVVKFIKQCKENGGKVIVINPIRTGVATFANEFMQIEPGTDAALALGVINYLIENNLQDQSFIDKYTIGFKELKTTAKEYTLDKTSAITGISVKQIEKFAKMYGEIKPSIIKIGVGMQRNSNGGSIVRAITLLPVVVGTVGVAANSGYMYSNSIYSAPNPNLIQGKELVENPNRRKINMNELGKALTGGLDTTKELPITTLMVFNSNPMVITQHGKLVREGLEREDLFTVVAEIFRTDTADYADILLPATTFFECEDINQNYSGLYLRHNEPAIEPLGECKSNGEIFNAIAKKMGYTEHIFDLTTVEAIKATMQTETLISQGITYDVLKEKHWVKIHIDIPFGDKEFPTPSGKIELYSEKLKEAGFHPVAEYVPTAESKDGSPDLFKKYPLTLMTPHTKNLINSQMYNIPQIKELMGEPVLYIHRDDALERGIMDGDKINVLNDRGTIVLTAKLTSTITKKGTVLSYSCPWPKLVEGGKSVNEITSDRLSDMAGGSTYHTNLVEVTK</sequence>
<protein>
    <submittedName>
        <fullName evidence="1">Uncharacterized protein</fullName>
    </submittedName>
</protein>
<reference evidence="1" key="1">
    <citation type="submission" date="2016-08" db="EMBL/GenBank/DDBJ databases">
        <authorList>
            <person name="Ngugi D.K."/>
            <person name="Miyake S."/>
            <person name="Stingl U."/>
        </authorList>
    </citation>
    <scope>NUCLEOTIDE SEQUENCE</scope>
    <source>
        <strain evidence="1">SCG-D08WGA-EpuloA1</strain>
    </source>
</reference>
<comment type="caution">
    <text evidence="1">The sequence shown here is derived from an EMBL/GenBank/DDBJ whole genome shotgun (WGS) entry which is preliminary data.</text>
</comment>
<keyword evidence="2" id="KW-1185">Reference proteome</keyword>